<evidence type="ECO:0000313" key="2">
    <source>
        <dbReference type="EMBL" id="MCT2564707.1"/>
    </source>
</evidence>
<keyword evidence="1" id="KW-0732">Signal</keyword>
<proteinExistence type="predicted"/>
<protein>
    <submittedName>
        <fullName evidence="2">Uncharacterized protein</fullName>
    </submittedName>
</protein>
<keyword evidence="3" id="KW-1185">Reference proteome</keyword>
<dbReference type="Proteomes" id="UP001525566">
    <property type="component" value="Unassembled WGS sequence"/>
</dbReference>
<evidence type="ECO:0000256" key="1">
    <source>
        <dbReference type="SAM" id="SignalP"/>
    </source>
</evidence>
<evidence type="ECO:0000313" key="3">
    <source>
        <dbReference type="Proteomes" id="UP001525566"/>
    </source>
</evidence>
<dbReference type="RefSeq" id="WP_259841753.1">
    <property type="nucleotide sequence ID" value="NZ_JAOAMU010000009.1"/>
</dbReference>
<feature type="chain" id="PRO_5046546767" evidence="1">
    <location>
        <begin position="21"/>
        <end position="187"/>
    </location>
</feature>
<organism evidence="2 3">
    <name type="scientific">Chryseobacterium herbae</name>
    <dbReference type="NCBI Taxonomy" id="2976476"/>
    <lineage>
        <taxon>Bacteria</taxon>
        <taxon>Pseudomonadati</taxon>
        <taxon>Bacteroidota</taxon>
        <taxon>Flavobacteriia</taxon>
        <taxon>Flavobacteriales</taxon>
        <taxon>Weeksellaceae</taxon>
        <taxon>Chryseobacterium group</taxon>
        <taxon>Chryseobacterium</taxon>
    </lineage>
</organism>
<comment type="caution">
    <text evidence="2">The sequence shown here is derived from an EMBL/GenBank/DDBJ whole genome shotgun (WGS) entry which is preliminary data.</text>
</comment>
<dbReference type="EMBL" id="JAOAMU010000009">
    <property type="protein sequence ID" value="MCT2564707.1"/>
    <property type="molecule type" value="Genomic_DNA"/>
</dbReference>
<feature type="signal peptide" evidence="1">
    <location>
        <begin position="1"/>
        <end position="20"/>
    </location>
</feature>
<gene>
    <name evidence="2" type="ORF">N0B48_22645</name>
</gene>
<name>A0ABT2J117_9FLAO</name>
<reference evidence="2 3" key="1">
    <citation type="submission" date="2022-09" db="EMBL/GenBank/DDBJ databases">
        <title>Chryseobacterium oleae sp.nov., isolated from the inter-root soil of Pyrola calliantha H. Andr. in Tibet.</title>
        <authorList>
            <person name="Li Z."/>
        </authorList>
    </citation>
    <scope>NUCLEOTIDE SEQUENCE [LARGE SCALE GENOMIC DNA]</scope>
    <source>
        <strain evidence="3">pc1-10</strain>
    </source>
</reference>
<sequence>MKKLLTVLGLAAFSLGYSQGGTLIVNNYTPYDYYGALIANNFAGGCYPQVSPKTPNGMITVPANANMSTGTELRFDNYRDQYTSSLYPIYEWHVNVSATNGQPRLWNHPAVGPASPVGLNTRWGSTKFQMFFAGTMNNVPEYHANLSVAGNPCNGASDFFTTPSGGNSAEMFVISSGGINYTYINLY</sequence>
<accession>A0ABT2J117</accession>